<organism evidence="2 3">
    <name type="scientific">Streptomyces olivochromogenes</name>
    <dbReference type="NCBI Taxonomy" id="1963"/>
    <lineage>
        <taxon>Bacteria</taxon>
        <taxon>Bacillati</taxon>
        <taxon>Actinomycetota</taxon>
        <taxon>Actinomycetes</taxon>
        <taxon>Kitasatosporales</taxon>
        <taxon>Streptomycetaceae</taxon>
        <taxon>Streptomyces</taxon>
    </lineage>
</organism>
<reference evidence="3" key="1">
    <citation type="submission" date="2017-05" db="EMBL/GenBank/DDBJ databases">
        <title>Streptomyces olivochromogenes NBRC 3561 whole genome shotgun sequence.</title>
        <authorList>
            <person name="Dohra H."/>
            <person name="Kodani S."/>
        </authorList>
    </citation>
    <scope>NUCLEOTIDE SEQUENCE [LARGE SCALE GENOMIC DNA]</scope>
    <source>
        <strain evidence="3">NBRC 3561</strain>
    </source>
</reference>
<feature type="compositionally biased region" description="Low complexity" evidence="1">
    <location>
        <begin position="126"/>
        <end position="144"/>
    </location>
</feature>
<evidence type="ECO:0008006" key="4">
    <source>
        <dbReference type="Google" id="ProtNLM"/>
    </source>
</evidence>
<evidence type="ECO:0000313" key="3">
    <source>
        <dbReference type="Proteomes" id="UP000217446"/>
    </source>
</evidence>
<evidence type="ECO:0000313" key="2">
    <source>
        <dbReference type="EMBL" id="GAX55642.1"/>
    </source>
</evidence>
<comment type="caution">
    <text evidence="2">The sequence shown here is derived from an EMBL/GenBank/DDBJ whole genome shotgun (WGS) entry which is preliminary data.</text>
</comment>
<feature type="region of interest" description="Disordered" evidence="1">
    <location>
        <begin position="115"/>
        <end position="144"/>
    </location>
</feature>
<dbReference type="EMBL" id="BDQI01000020">
    <property type="protein sequence ID" value="GAX55642.1"/>
    <property type="molecule type" value="Genomic_DNA"/>
</dbReference>
<sequence>MRVHGAGGGQGGGGPDLRVSGQDLTKLADDLDDMQDHLDKQVRRMDSIVDRIEADWRGPAATAYREFHRAAAEDAVRIREVMKHLEQAVRLSRDGFTEQELAVVEQMRQIRVDVGSEVDRLSTPNPDAASATPPARPSSGLDAL</sequence>
<feature type="region of interest" description="Disordered" evidence="1">
    <location>
        <begin position="1"/>
        <end position="21"/>
    </location>
</feature>
<dbReference type="Pfam" id="PF06013">
    <property type="entry name" value="WXG100"/>
    <property type="match status" value="1"/>
</dbReference>
<keyword evidence="3" id="KW-1185">Reference proteome</keyword>
<name>A0A250VNM6_STROL</name>
<dbReference type="AlphaFoldDB" id="A0A250VNM6"/>
<dbReference type="SUPFAM" id="SSF140453">
    <property type="entry name" value="EsxAB dimer-like"/>
    <property type="match status" value="1"/>
</dbReference>
<gene>
    <name evidence="2" type="ORF">SO3561_07203</name>
</gene>
<dbReference type="RefSeq" id="WP_067366600.1">
    <property type="nucleotide sequence ID" value="NZ_BDQI01000020.1"/>
</dbReference>
<dbReference type="STRING" id="1963.AQJ27_12640"/>
<dbReference type="Proteomes" id="UP000217446">
    <property type="component" value="Unassembled WGS sequence"/>
</dbReference>
<dbReference type="InterPro" id="IPR036689">
    <property type="entry name" value="ESAT-6-like_sf"/>
</dbReference>
<protein>
    <recommendedName>
        <fullName evidence="4">WXG100 family type VII secretion target</fullName>
    </recommendedName>
</protein>
<feature type="compositionally biased region" description="Gly residues" evidence="1">
    <location>
        <begin position="1"/>
        <end position="15"/>
    </location>
</feature>
<evidence type="ECO:0000256" key="1">
    <source>
        <dbReference type="SAM" id="MobiDB-lite"/>
    </source>
</evidence>
<accession>A0A250VNM6</accession>
<proteinExistence type="predicted"/>
<dbReference type="InterPro" id="IPR010310">
    <property type="entry name" value="T7SS_ESAT-6-like"/>
</dbReference>
<dbReference type="Gene3D" id="1.10.287.1060">
    <property type="entry name" value="ESAT-6-like"/>
    <property type="match status" value="1"/>
</dbReference>